<comment type="caution">
    <text evidence="7">The sequence shown here is derived from an EMBL/GenBank/DDBJ whole genome shotgun (WGS) entry which is preliminary data.</text>
</comment>
<feature type="transmembrane region" description="Helical" evidence="6">
    <location>
        <begin position="207"/>
        <end position="231"/>
    </location>
</feature>
<evidence type="ECO:0000256" key="5">
    <source>
        <dbReference type="ARBA" id="ARBA00023136"/>
    </source>
</evidence>
<keyword evidence="3 6" id="KW-0812">Transmembrane</keyword>
<feature type="transmembrane region" description="Helical" evidence="6">
    <location>
        <begin position="117"/>
        <end position="138"/>
    </location>
</feature>
<feature type="transmembrane region" description="Helical" evidence="6">
    <location>
        <begin position="91"/>
        <end position="110"/>
    </location>
</feature>
<keyword evidence="5 6" id="KW-0472">Membrane</keyword>
<evidence type="ECO:0000256" key="1">
    <source>
        <dbReference type="ARBA" id="ARBA00004141"/>
    </source>
</evidence>
<feature type="transmembrane region" description="Helical" evidence="6">
    <location>
        <begin position="144"/>
        <end position="162"/>
    </location>
</feature>
<dbReference type="RefSeq" id="WP_354694091.1">
    <property type="nucleotide sequence ID" value="NZ_JAZHOG010000002.1"/>
</dbReference>
<evidence type="ECO:0000256" key="2">
    <source>
        <dbReference type="ARBA" id="ARBA00007511"/>
    </source>
</evidence>
<feature type="transmembrane region" description="Helical" evidence="6">
    <location>
        <begin position="269"/>
        <end position="288"/>
    </location>
</feature>
<protein>
    <submittedName>
        <fullName evidence="7">TerC family protein</fullName>
    </submittedName>
</protein>
<reference evidence="7 8" key="1">
    <citation type="submission" date="2024-02" db="EMBL/GenBank/DDBJ databases">
        <title>A novel Wenzhouxiangellaceae bacterium, isolated from coastal sediments.</title>
        <authorList>
            <person name="Du Z.-J."/>
            <person name="Ye Y.-Q."/>
            <person name="Zhang X.-Y."/>
        </authorList>
    </citation>
    <scope>NUCLEOTIDE SEQUENCE [LARGE SCALE GENOMIC DNA]</scope>
    <source>
        <strain evidence="7 8">CH-27</strain>
    </source>
</reference>
<dbReference type="AlphaFoldDB" id="A0AAW9R718"/>
<dbReference type="PANTHER" id="PTHR30238:SF0">
    <property type="entry name" value="THYLAKOID MEMBRANE PROTEIN TERC, CHLOROPLASTIC"/>
    <property type="match status" value="1"/>
</dbReference>
<dbReference type="EMBL" id="JAZHOG010000002">
    <property type="protein sequence ID" value="MEJ8566770.1"/>
    <property type="molecule type" value="Genomic_DNA"/>
</dbReference>
<name>A0AAW9R718_9GAMM</name>
<dbReference type="GO" id="GO:0016020">
    <property type="term" value="C:membrane"/>
    <property type="evidence" value="ECO:0007669"/>
    <property type="project" value="UniProtKB-SubCell"/>
</dbReference>
<keyword evidence="4 6" id="KW-1133">Transmembrane helix</keyword>
<comment type="similarity">
    <text evidence="2">Belongs to the TerC family.</text>
</comment>
<dbReference type="InterPro" id="IPR022369">
    <property type="entry name" value="Integral_membrane_TerC_rswitch"/>
</dbReference>
<accession>A0AAW9R718</accession>
<feature type="transmembrane region" description="Helical" evidence="6">
    <location>
        <begin position="6"/>
        <end position="24"/>
    </location>
</feature>
<evidence type="ECO:0000313" key="7">
    <source>
        <dbReference type="EMBL" id="MEJ8566770.1"/>
    </source>
</evidence>
<feature type="transmembrane region" description="Helical" evidence="6">
    <location>
        <begin position="294"/>
        <end position="315"/>
    </location>
</feature>
<feature type="transmembrane region" description="Helical" evidence="6">
    <location>
        <begin position="36"/>
        <end position="58"/>
    </location>
</feature>
<feature type="transmembrane region" description="Helical" evidence="6">
    <location>
        <begin position="237"/>
        <end position="257"/>
    </location>
</feature>
<dbReference type="Pfam" id="PF03741">
    <property type="entry name" value="TerC"/>
    <property type="match status" value="1"/>
</dbReference>
<evidence type="ECO:0000256" key="6">
    <source>
        <dbReference type="SAM" id="Phobius"/>
    </source>
</evidence>
<sequence>MSISIWLFFLLFVFAMVALDLGVFHRRPEAPSVRDALTWTLIWVSMALLFNVIVYVLYENNFGWASLATEHLTGKEAATQYLLGYVLEKSLSVDNIFVIAMIFAYFRVPLALQHRVLFWGILGAVALRGVMIALGVALINRFDWITYIFGALLIYTAARMLLLREETVDPSENTLVRLAQRWVPVTATYHGSHFFVRDGGRRIATPLFLALVLVETSDVMFAVDSIPAVFAVTRDPFIVFTSNIFAILGLRSLYFVLAGYMARFRYLKSALVFVLAYVGVKMLLSNHYHIPGEVSLGVILGILSVGIIASIRGGARDPHPLKSPLD</sequence>
<dbReference type="NCBIfam" id="TIGR03718">
    <property type="entry name" value="R_switched_Alx"/>
    <property type="match status" value="1"/>
</dbReference>
<dbReference type="InterPro" id="IPR005496">
    <property type="entry name" value="Integral_membrane_TerC"/>
</dbReference>
<dbReference type="PANTHER" id="PTHR30238">
    <property type="entry name" value="MEMBRANE BOUND PREDICTED REDOX MODULATOR"/>
    <property type="match status" value="1"/>
</dbReference>
<keyword evidence="8" id="KW-1185">Reference proteome</keyword>
<organism evidence="7 8">
    <name type="scientific">Elongatibacter sediminis</name>
    <dbReference type="NCBI Taxonomy" id="3119006"/>
    <lineage>
        <taxon>Bacteria</taxon>
        <taxon>Pseudomonadati</taxon>
        <taxon>Pseudomonadota</taxon>
        <taxon>Gammaproteobacteria</taxon>
        <taxon>Chromatiales</taxon>
        <taxon>Wenzhouxiangellaceae</taxon>
        <taxon>Elongatibacter</taxon>
    </lineage>
</organism>
<comment type="subcellular location">
    <subcellularLocation>
        <location evidence="1">Membrane</location>
        <topology evidence="1">Multi-pass membrane protein</topology>
    </subcellularLocation>
</comment>
<dbReference type="Proteomes" id="UP001359886">
    <property type="component" value="Unassembled WGS sequence"/>
</dbReference>
<gene>
    <name evidence="7" type="ORF">V3330_03935</name>
</gene>
<proteinExistence type="inferred from homology"/>
<evidence type="ECO:0000256" key="4">
    <source>
        <dbReference type="ARBA" id="ARBA00022989"/>
    </source>
</evidence>
<evidence type="ECO:0000313" key="8">
    <source>
        <dbReference type="Proteomes" id="UP001359886"/>
    </source>
</evidence>
<evidence type="ECO:0000256" key="3">
    <source>
        <dbReference type="ARBA" id="ARBA00022692"/>
    </source>
</evidence>